<evidence type="ECO:0000313" key="4">
    <source>
        <dbReference type="Proteomes" id="UP000826462"/>
    </source>
</evidence>
<keyword evidence="4" id="KW-1185">Reference proteome</keyword>
<keyword evidence="2" id="KW-0732">Signal</keyword>
<feature type="signal peptide" evidence="2">
    <location>
        <begin position="1"/>
        <end position="19"/>
    </location>
</feature>
<gene>
    <name evidence="3" type="ORF">KZJ38_15320</name>
</gene>
<name>A0ABX8UG57_9BURK</name>
<dbReference type="EMBL" id="CP080095">
    <property type="protein sequence ID" value="QYD67699.1"/>
    <property type="molecule type" value="Genomic_DNA"/>
</dbReference>
<proteinExistence type="predicted"/>
<sequence length="73" mass="7644">MKKLALCVALSALATLAMANEHSTLGEDVAVSPHKNGAALKTMVDHAVSASGKEDASARPARHYFDSDLPPTR</sequence>
<accession>A0ABX8UG57</accession>
<evidence type="ECO:0000313" key="3">
    <source>
        <dbReference type="EMBL" id="QYD67699.1"/>
    </source>
</evidence>
<organism evidence="3 4">
    <name type="scientific">Paraburkholderia edwinii</name>
    <dbReference type="NCBI Taxonomy" id="2861782"/>
    <lineage>
        <taxon>Bacteria</taxon>
        <taxon>Pseudomonadati</taxon>
        <taxon>Pseudomonadota</taxon>
        <taxon>Betaproteobacteria</taxon>
        <taxon>Burkholderiales</taxon>
        <taxon>Burkholderiaceae</taxon>
        <taxon>Paraburkholderia</taxon>
    </lineage>
</organism>
<dbReference type="Proteomes" id="UP000826462">
    <property type="component" value="Chromosome 1"/>
</dbReference>
<evidence type="ECO:0000256" key="1">
    <source>
        <dbReference type="SAM" id="MobiDB-lite"/>
    </source>
</evidence>
<dbReference type="RefSeq" id="WP_219796892.1">
    <property type="nucleotide sequence ID" value="NZ_CP080095.1"/>
</dbReference>
<reference evidence="3 4" key="1">
    <citation type="submission" date="2021-07" db="EMBL/GenBank/DDBJ databases">
        <title>Paraburkholderia edwinii protects Aspergillus sp. from phenazines by acting as a toxin sponge.</title>
        <authorList>
            <person name="Dahlstrom K.M."/>
            <person name="Newman D.K."/>
        </authorList>
    </citation>
    <scope>NUCLEOTIDE SEQUENCE [LARGE SCALE GENOMIC DNA]</scope>
    <source>
        <strain evidence="3 4">Pe01</strain>
    </source>
</reference>
<feature type="chain" id="PRO_5046759591" evidence="2">
    <location>
        <begin position="20"/>
        <end position="73"/>
    </location>
</feature>
<feature type="region of interest" description="Disordered" evidence="1">
    <location>
        <begin position="49"/>
        <end position="73"/>
    </location>
</feature>
<evidence type="ECO:0000256" key="2">
    <source>
        <dbReference type="SAM" id="SignalP"/>
    </source>
</evidence>
<protein>
    <submittedName>
        <fullName evidence="3">Uncharacterized protein</fullName>
    </submittedName>
</protein>